<evidence type="ECO:0000313" key="3">
    <source>
        <dbReference type="Proteomes" id="UP000823629"/>
    </source>
</evidence>
<dbReference type="Proteomes" id="UP000823629">
    <property type="component" value="Unassembled WGS sequence"/>
</dbReference>
<reference evidence="2" key="2">
    <citation type="journal article" date="2021" name="PeerJ">
        <title>Extensive microbial diversity within the chicken gut microbiome revealed by metagenomics and culture.</title>
        <authorList>
            <person name="Gilroy R."/>
            <person name="Ravi A."/>
            <person name="Getino M."/>
            <person name="Pursley I."/>
            <person name="Horton D.L."/>
            <person name="Alikhan N.F."/>
            <person name="Baker D."/>
            <person name="Gharbi K."/>
            <person name="Hall N."/>
            <person name="Watson M."/>
            <person name="Adriaenssens E.M."/>
            <person name="Foster-Nyarko E."/>
            <person name="Jarju S."/>
            <person name="Secka A."/>
            <person name="Antonio M."/>
            <person name="Oren A."/>
            <person name="Chaudhuri R.R."/>
            <person name="La Ragione R."/>
            <person name="Hildebrand F."/>
            <person name="Pallen M.J."/>
        </authorList>
    </citation>
    <scope>NUCLEOTIDE SEQUENCE</scope>
    <source>
        <strain evidence="2">1748</strain>
    </source>
</reference>
<gene>
    <name evidence="2" type="primary">spx</name>
    <name evidence="2" type="ORF">IAC78_02955</name>
</gene>
<dbReference type="PANTHER" id="PTHR30041">
    <property type="entry name" value="ARSENATE REDUCTASE"/>
    <property type="match status" value="1"/>
</dbReference>
<dbReference type="NCBIfam" id="TIGR01617">
    <property type="entry name" value="arsC_related"/>
    <property type="match status" value="1"/>
</dbReference>
<organism evidence="2 3">
    <name type="scientific">Candidatus Scatoplasma merdavium</name>
    <dbReference type="NCBI Taxonomy" id="2840932"/>
    <lineage>
        <taxon>Bacteria</taxon>
        <taxon>Bacillati</taxon>
        <taxon>Bacillota</taxon>
        <taxon>Bacilli</taxon>
        <taxon>Bacillales</taxon>
        <taxon>Candidatus Scatoplasma</taxon>
    </lineage>
</organism>
<dbReference type="InterPro" id="IPR006504">
    <property type="entry name" value="Tscrpt_reg_Spx/MgsR"/>
</dbReference>
<dbReference type="NCBIfam" id="NF002459">
    <property type="entry name" value="PRK01655.1"/>
    <property type="match status" value="1"/>
</dbReference>
<accession>A0A9D9D9F8</accession>
<name>A0A9D9D9F8_9BACL</name>
<protein>
    <submittedName>
        <fullName evidence="2">Transcriptional regulator Spx</fullName>
    </submittedName>
</protein>
<reference evidence="2" key="1">
    <citation type="submission" date="2020-10" db="EMBL/GenBank/DDBJ databases">
        <authorList>
            <person name="Gilroy R."/>
        </authorList>
    </citation>
    <scope>NUCLEOTIDE SEQUENCE</scope>
    <source>
        <strain evidence="2">1748</strain>
    </source>
</reference>
<proteinExistence type="inferred from homology"/>
<dbReference type="PROSITE" id="PS51353">
    <property type="entry name" value="ARSC"/>
    <property type="match status" value="1"/>
</dbReference>
<dbReference type="InterPro" id="IPR006660">
    <property type="entry name" value="Arsenate_reductase-like"/>
</dbReference>
<sequence>MIKIYISSSCSSCRKVKEWFEKEKIPCQLKSIFDITHDDVKEILMKSLDGTDEIISTRSKIVKEGKLNTDTMTLDELIDFIVKNPTVLKRPIIVDDKKIQVGYDAEEIRSFIPKARRYFNHTCSKDGCPDYPNCPNRRETLKLHRKKS</sequence>
<dbReference type="Gene3D" id="3.40.30.10">
    <property type="entry name" value="Glutaredoxin"/>
    <property type="match status" value="1"/>
</dbReference>
<dbReference type="AlphaFoldDB" id="A0A9D9D9F8"/>
<comment type="caution">
    <text evidence="2">The sequence shown here is derived from an EMBL/GenBank/DDBJ whole genome shotgun (WGS) entry which is preliminary data.</text>
</comment>
<dbReference type="Pfam" id="PF03960">
    <property type="entry name" value="ArsC"/>
    <property type="match status" value="1"/>
</dbReference>
<comment type="similarity">
    <text evidence="1">Belongs to the ArsC family.</text>
</comment>
<dbReference type="EMBL" id="JADING010000084">
    <property type="protein sequence ID" value="MBO8414419.1"/>
    <property type="molecule type" value="Genomic_DNA"/>
</dbReference>
<dbReference type="CDD" id="cd03032">
    <property type="entry name" value="ArsC_Spx"/>
    <property type="match status" value="1"/>
</dbReference>
<dbReference type="SUPFAM" id="SSF52833">
    <property type="entry name" value="Thioredoxin-like"/>
    <property type="match status" value="1"/>
</dbReference>
<evidence type="ECO:0000313" key="2">
    <source>
        <dbReference type="EMBL" id="MBO8414419.1"/>
    </source>
</evidence>
<dbReference type="InterPro" id="IPR036249">
    <property type="entry name" value="Thioredoxin-like_sf"/>
</dbReference>
<evidence type="ECO:0000256" key="1">
    <source>
        <dbReference type="PROSITE-ProRule" id="PRU01282"/>
    </source>
</evidence>
<dbReference type="PANTHER" id="PTHR30041:SF7">
    <property type="entry name" value="GLOBAL TRANSCRIPTIONAL REGULATOR SPX"/>
    <property type="match status" value="1"/>
</dbReference>